<proteinExistence type="predicted"/>
<keyword evidence="2" id="KW-0732">Signal</keyword>
<evidence type="ECO:0008006" key="5">
    <source>
        <dbReference type="Google" id="ProtNLM"/>
    </source>
</evidence>
<dbReference type="KEGG" id="eke:EK0264_15110"/>
<dbReference type="InParanoid" id="A0A7L4YSG7"/>
<evidence type="ECO:0000313" key="3">
    <source>
        <dbReference type="EMBL" id="QHC01487.1"/>
    </source>
</evidence>
<name>A0A7L4YSG7_9ACTN</name>
<dbReference type="EMBL" id="CP047156">
    <property type="protein sequence ID" value="QHC01487.1"/>
    <property type="molecule type" value="Genomic_DNA"/>
</dbReference>
<keyword evidence="4" id="KW-1185">Reference proteome</keyword>
<evidence type="ECO:0000256" key="1">
    <source>
        <dbReference type="SAM" id="MobiDB-lite"/>
    </source>
</evidence>
<feature type="chain" id="PRO_5039070102" description="DUF4352 domain-containing protein" evidence="2">
    <location>
        <begin position="24"/>
        <end position="217"/>
    </location>
</feature>
<reference evidence="3 4" key="1">
    <citation type="journal article" date="2018" name="Int. J. Syst. Evol. Microbiol.">
        <title>Epidermidibacterium keratini gen. nov., sp. nov., a member of the family Sporichthyaceae, isolated from keratin epidermis.</title>
        <authorList>
            <person name="Lee D.G."/>
            <person name="Trujillo M.E."/>
            <person name="Kang S."/>
            <person name="Nam J.J."/>
            <person name="Kim Y.J."/>
        </authorList>
    </citation>
    <scope>NUCLEOTIDE SEQUENCE [LARGE SCALE GENOMIC DNA]</scope>
    <source>
        <strain evidence="3 4">EPI-7</strain>
    </source>
</reference>
<feature type="signal peptide" evidence="2">
    <location>
        <begin position="1"/>
        <end position="23"/>
    </location>
</feature>
<dbReference type="Proteomes" id="UP000463857">
    <property type="component" value="Chromosome"/>
</dbReference>
<dbReference type="RefSeq" id="WP_159546622.1">
    <property type="nucleotide sequence ID" value="NZ_CP047156.1"/>
</dbReference>
<dbReference type="PROSITE" id="PS51257">
    <property type="entry name" value="PROKAR_LIPOPROTEIN"/>
    <property type="match status" value="1"/>
</dbReference>
<evidence type="ECO:0000313" key="4">
    <source>
        <dbReference type="Proteomes" id="UP000463857"/>
    </source>
</evidence>
<organism evidence="3 4">
    <name type="scientific">Epidermidibacterium keratini</name>
    <dbReference type="NCBI Taxonomy" id="1891644"/>
    <lineage>
        <taxon>Bacteria</taxon>
        <taxon>Bacillati</taxon>
        <taxon>Actinomycetota</taxon>
        <taxon>Actinomycetes</taxon>
        <taxon>Sporichthyales</taxon>
        <taxon>Sporichthyaceae</taxon>
        <taxon>Epidermidibacterium</taxon>
    </lineage>
</organism>
<gene>
    <name evidence="3" type="ORF">EK0264_15110</name>
</gene>
<feature type="region of interest" description="Disordered" evidence="1">
    <location>
        <begin position="33"/>
        <end position="55"/>
    </location>
</feature>
<sequence>MPAVTRKLATYAVPLAAVGLVLAGCGDSGGSSVEESGAATSYSEGGTSGPTEPALTGQLDCASTDLYAKTIDMGATVTCAGWTVRITDFKAETSLPSDVTFTDQFFQPVDPDTPVAAVTLELDTTGDSNPAGYSYFASRLIQGNFADSSAPTTDALVEPNEPSAATGSDCLADKKYPCTGIVYFPIIDGMDLTEGPVLVQLANLPNASPMGNVLVVP</sequence>
<accession>A0A7L4YSG7</accession>
<protein>
    <recommendedName>
        <fullName evidence="5">DUF4352 domain-containing protein</fullName>
    </recommendedName>
</protein>
<evidence type="ECO:0000256" key="2">
    <source>
        <dbReference type="SAM" id="SignalP"/>
    </source>
</evidence>
<dbReference type="AlphaFoldDB" id="A0A7L4YSG7"/>